<keyword evidence="4" id="KW-1185">Reference proteome</keyword>
<dbReference type="Proteomes" id="UP001280121">
    <property type="component" value="Unassembled WGS sequence"/>
</dbReference>
<evidence type="ECO:0000259" key="2">
    <source>
        <dbReference type="Pfam" id="PF14372"/>
    </source>
</evidence>
<proteinExistence type="predicted"/>
<dbReference type="Pfam" id="PF14372">
    <property type="entry name" value="hAT-like_RNase-H"/>
    <property type="match status" value="1"/>
</dbReference>
<dbReference type="InterPro" id="IPR025525">
    <property type="entry name" value="hAT-like_transposase_RNase-H"/>
</dbReference>
<evidence type="ECO:0000313" key="3">
    <source>
        <dbReference type="EMBL" id="KAK2655817.1"/>
    </source>
</evidence>
<protein>
    <recommendedName>
        <fullName evidence="2">hAT-like transposase RNase-H fold domain-containing protein</fullName>
    </recommendedName>
</protein>
<feature type="domain" description="hAT-like transposase RNase-H fold" evidence="2">
    <location>
        <begin position="1"/>
        <end position="65"/>
    </location>
</feature>
<comment type="caution">
    <text evidence="3">The sequence shown here is derived from an EMBL/GenBank/DDBJ whole genome shotgun (WGS) entry which is preliminary data.</text>
</comment>
<name>A0AAD9XAN7_9ROSI</name>
<dbReference type="EMBL" id="JANJYI010000003">
    <property type="protein sequence ID" value="KAK2655817.1"/>
    <property type="molecule type" value="Genomic_DNA"/>
</dbReference>
<dbReference type="InterPro" id="IPR012337">
    <property type="entry name" value="RNaseH-like_sf"/>
</dbReference>
<feature type="region of interest" description="Disordered" evidence="1">
    <location>
        <begin position="75"/>
        <end position="95"/>
    </location>
</feature>
<dbReference type="PANTHER" id="PTHR23272">
    <property type="entry name" value="BED FINGER-RELATED"/>
    <property type="match status" value="1"/>
</dbReference>
<accession>A0AAD9XAN7</accession>
<evidence type="ECO:0000256" key="1">
    <source>
        <dbReference type="SAM" id="MobiDB-lite"/>
    </source>
</evidence>
<dbReference type="GO" id="GO:0003677">
    <property type="term" value="F:DNA binding"/>
    <property type="evidence" value="ECO:0007669"/>
    <property type="project" value="InterPro"/>
</dbReference>
<sequence>MAAKMTENFIKYWDAIHGVMVMATVLDPRYKIRLIEFYFPSILGADYMTHLESIRKLCLDLVKEYELMFKTGDENSIHSNSSPASQLKIPDNSSKQDECMLSHDLFVSFDGPTHVKSEYDAYLEERCYL</sequence>
<dbReference type="SUPFAM" id="SSF53098">
    <property type="entry name" value="Ribonuclease H-like"/>
    <property type="match status" value="1"/>
</dbReference>
<organism evidence="3 4">
    <name type="scientific">Dipteronia dyeriana</name>
    <dbReference type="NCBI Taxonomy" id="168575"/>
    <lineage>
        <taxon>Eukaryota</taxon>
        <taxon>Viridiplantae</taxon>
        <taxon>Streptophyta</taxon>
        <taxon>Embryophyta</taxon>
        <taxon>Tracheophyta</taxon>
        <taxon>Spermatophyta</taxon>
        <taxon>Magnoliopsida</taxon>
        <taxon>eudicotyledons</taxon>
        <taxon>Gunneridae</taxon>
        <taxon>Pentapetalae</taxon>
        <taxon>rosids</taxon>
        <taxon>malvids</taxon>
        <taxon>Sapindales</taxon>
        <taxon>Sapindaceae</taxon>
        <taxon>Hippocastanoideae</taxon>
        <taxon>Acereae</taxon>
        <taxon>Dipteronia</taxon>
    </lineage>
</organism>
<dbReference type="AlphaFoldDB" id="A0AAD9XAN7"/>
<dbReference type="PANTHER" id="PTHR23272:SF179">
    <property type="entry name" value="ZINC FINGER BED DOMAIN-CONTAINING PROTEIN RICESLEEPER 2-LIKE ISOFORM X1"/>
    <property type="match status" value="1"/>
</dbReference>
<gene>
    <name evidence="3" type="ORF">Ddye_008869</name>
</gene>
<reference evidence="3" key="1">
    <citation type="journal article" date="2023" name="Plant J.">
        <title>Genome sequences and population genomics provide insights into the demographic history, inbreeding, and mutation load of two 'living fossil' tree species of Dipteronia.</title>
        <authorList>
            <person name="Feng Y."/>
            <person name="Comes H.P."/>
            <person name="Chen J."/>
            <person name="Zhu S."/>
            <person name="Lu R."/>
            <person name="Zhang X."/>
            <person name="Li P."/>
            <person name="Qiu J."/>
            <person name="Olsen K.M."/>
            <person name="Qiu Y."/>
        </authorList>
    </citation>
    <scope>NUCLEOTIDE SEQUENCE</scope>
    <source>
        <strain evidence="3">KIB01</strain>
    </source>
</reference>
<evidence type="ECO:0000313" key="4">
    <source>
        <dbReference type="Proteomes" id="UP001280121"/>
    </source>
</evidence>